<dbReference type="EMBL" id="MDED01000003">
    <property type="protein sequence ID" value="PPU78289.1"/>
    <property type="molecule type" value="Genomic_DNA"/>
</dbReference>
<sequence length="94" mass="9776">MPFLYNHRTDAPQGALHAAAASHGAAALRVLLTSDGNRAIAGALSTLFASDRGADLCHLPCASRNRLCEAEGLPAQEPLPTRSAAAASPLFLLW</sequence>
<accession>A0A2S7DX18</accession>
<evidence type="ECO:0000313" key="2">
    <source>
        <dbReference type="Proteomes" id="UP000239561"/>
    </source>
</evidence>
<proteinExistence type="predicted"/>
<name>A0A2S7DX18_9XANT</name>
<dbReference type="AlphaFoldDB" id="A0A2S7DX18"/>
<dbReference type="RefSeq" id="WP_104602219.1">
    <property type="nucleotide sequence ID" value="NZ_CP033326.1"/>
</dbReference>
<gene>
    <name evidence="1" type="ORF">XcuCFBP2542_02885</name>
</gene>
<comment type="caution">
    <text evidence="1">The sequence shown here is derived from an EMBL/GenBank/DDBJ whole genome shotgun (WGS) entry which is preliminary data.</text>
</comment>
<evidence type="ECO:0000313" key="1">
    <source>
        <dbReference type="EMBL" id="PPU78289.1"/>
    </source>
</evidence>
<organism evidence="1 2">
    <name type="scientific">Xanthomonas cucurbitae</name>
    <dbReference type="NCBI Taxonomy" id="56453"/>
    <lineage>
        <taxon>Bacteria</taxon>
        <taxon>Pseudomonadati</taxon>
        <taxon>Pseudomonadota</taxon>
        <taxon>Gammaproteobacteria</taxon>
        <taxon>Lysobacterales</taxon>
        <taxon>Lysobacteraceae</taxon>
        <taxon>Xanthomonas</taxon>
    </lineage>
</organism>
<protein>
    <submittedName>
        <fullName evidence="1">Uncharacterized protein</fullName>
    </submittedName>
</protein>
<reference evidence="1 2" key="1">
    <citation type="submission" date="2016-08" db="EMBL/GenBank/DDBJ databases">
        <authorList>
            <person name="Seilhamer J.J."/>
        </authorList>
    </citation>
    <scope>NUCLEOTIDE SEQUENCE [LARGE SCALE GENOMIC DNA]</scope>
    <source>
        <strain evidence="1 2">CFBP2542</strain>
    </source>
</reference>
<dbReference type="Proteomes" id="UP000239561">
    <property type="component" value="Unassembled WGS sequence"/>
</dbReference>